<name>A0A2N3YM86_9MICO</name>
<keyword evidence="1" id="KW-0808">Transferase</keyword>
<dbReference type="InterPro" id="IPR036890">
    <property type="entry name" value="HATPase_C_sf"/>
</dbReference>
<keyword evidence="1" id="KW-0418">Kinase</keyword>
<gene>
    <name evidence="1" type="ORF">ATL31_2830</name>
</gene>
<dbReference type="SUPFAM" id="SSF55874">
    <property type="entry name" value="ATPase domain of HSP90 chaperone/DNA topoisomerase II/histidine kinase"/>
    <property type="match status" value="1"/>
</dbReference>
<dbReference type="EMBL" id="PJNE01000001">
    <property type="protein sequence ID" value="PKW27977.1"/>
    <property type="molecule type" value="Genomic_DNA"/>
</dbReference>
<sequence length="486" mass="53591">MATEEYIPPEPHLMGSMRSVGYTLEAAIADLVDNSITAGASRIDILFASEPTDFVAVLDDGEGMSRDAAREAMRLAARSSTEQRSAEDLGRFGLGLKTASLSQCRDLTLVSKTPEGVVAYSWNLDHLFREGTWSLLLLDEAEVAALPCVERLLAQQTGTLVLWRDLDQLRAHAGSSASELDAVMVGVRDHLGLVFHRFIGDSRRPLAIRLNGRGIPAVDPFLSSHRRTQRLPSESFKVEGSTVTVQPYTVPRLTTLSSADRASLQVAGQLRDSQGFYIYRARRLVIWGTWFRILPRQDMAKLSRVQVDVPNTLDHLWALDIKKATAQPPPEVRRRLKKFAERVTVPSKNTLNWQGRKESGPTQHVWQLVTHEHGFSYALNRSHPAVDAALVASGGQGEAELGRLLTLIEGTMPGDDIFNRLAKDQVLENRLEDLAIAEIARDMWTTYSAVPGSAATDVAFVAAMINVEPFSDHPRGADILKEATRG</sequence>
<accession>A0A2N3YM86</accession>
<keyword evidence="2" id="KW-1185">Reference proteome</keyword>
<organism evidence="1 2">
    <name type="scientific">Phycicoccus duodecadis</name>
    <dbReference type="NCBI Taxonomy" id="173053"/>
    <lineage>
        <taxon>Bacteria</taxon>
        <taxon>Bacillati</taxon>
        <taxon>Actinomycetota</taxon>
        <taxon>Actinomycetes</taxon>
        <taxon>Micrococcales</taxon>
        <taxon>Intrasporangiaceae</taxon>
        <taxon>Phycicoccus</taxon>
    </lineage>
</organism>
<dbReference type="AlphaFoldDB" id="A0A2N3YM86"/>
<dbReference type="Proteomes" id="UP000233781">
    <property type="component" value="Unassembled WGS sequence"/>
</dbReference>
<reference evidence="1 2" key="1">
    <citation type="submission" date="2017-12" db="EMBL/GenBank/DDBJ databases">
        <title>Sequencing the genomes of 1000 Actinobacteria strains.</title>
        <authorList>
            <person name="Klenk H.-P."/>
        </authorList>
    </citation>
    <scope>NUCLEOTIDE SEQUENCE [LARGE SCALE GENOMIC DNA]</scope>
    <source>
        <strain evidence="1 2">DSM 12806</strain>
    </source>
</reference>
<dbReference type="GO" id="GO:0016301">
    <property type="term" value="F:kinase activity"/>
    <property type="evidence" value="ECO:0007669"/>
    <property type="project" value="UniProtKB-KW"/>
</dbReference>
<evidence type="ECO:0000313" key="1">
    <source>
        <dbReference type="EMBL" id="PKW27977.1"/>
    </source>
</evidence>
<proteinExistence type="predicted"/>
<comment type="caution">
    <text evidence="1">The sequence shown here is derived from an EMBL/GenBank/DDBJ whole genome shotgun (WGS) entry which is preliminary data.</text>
</comment>
<dbReference type="RefSeq" id="WP_101396333.1">
    <property type="nucleotide sequence ID" value="NZ_PJNE01000001.1"/>
</dbReference>
<dbReference type="OrthoDB" id="3757919at2"/>
<dbReference type="Pfam" id="PF13589">
    <property type="entry name" value="HATPase_c_3"/>
    <property type="match status" value="1"/>
</dbReference>
<protein>
    <submittedName>
        <fullName evidence="1">Histidine kinase/DNA gyrase B/HSP90-like ATPase</fullName>
    </submittedName>
</protein>
<evidence type="ECO:0000313" key="2">
    <source>
        <dbReference type="Proteomes" id="UP000233781"/>
    </source>
</evidence>
<dbReference type="Gene3D" id="3.30.565.10">
    <property type="entry name" value="Histidine kinase-like ATPase, C-terminal domain"/>
    <property type="match status" value="1"/>
</dbReference>